<evidence type="ECO:0008006" key="4">
    <source>
        <dbReference type="Google" id="ProtNLM"/>
    </source>
</evidence>
<proteinExistence type="predicted"/>
<organism evidence="2 3">
    <name type="scientific">Marasmiellus scandens</name>
    <dbReference type="NCBI Taxonomy" id="2682957"/>
    <lineage>
        <taxon>Eukaryota</taxon>
        <taxon>Fungi</taxon>
        <taxon>Dikarya</taxon>
        <taxon>Basidiomycota</taxon>
        <taxon>Agaricomycotina</taxon>
        <taxon>Agaricomycetes</taxon>
        <taxon>Agaricomycetidae</taxon>
        <taxon>Agaricales</taxon>
        <taxon>Marasmiineae</taxon>
        <taxon>Omphalotaceae</taxon>
        <taxon>Marasmiellus</taxon>
    </lineage>
</organism>
<reference evidence="2 3" key="1">
    <citation type="submission" date="2024-01" db="EMBL/GenBank/DDBJ databases">
        <title>A draft genome for the cacao thread blight pathogen Marasmiellus scandens.</title>
        <authorList>
            <person name="Baruah I.K."/>
            <person name="Leung J."/>
            <person name="Bukari Y."/>
            <person name="Amoako-Attah I."/>
            <person name="Meinhardt L.W."/>
            <person name="Bailey B.A."/>
            <person name="Cohen S.P."/>
        </authorList>
    </citation>
    <scope>NUCLEOTIDE SEQUENCE [LARGE SCALE GENOMIC DNA]</scope>
    <source>
        <strain evidence="2 3">GH-19</strain>
    </source>
</reference>
<sequence length="676" mass="75619">MTCQGSCYAQLLSIQPFAVHPAYSQYFRDNTPVPDEQTFQILGILDAASSHLSFIDSQVERVQQVLDHLLLVKERQTQFVSRHKSMVSTFRQLPNEILGEIVRFCVLAEQKDDSRPFVGEVSKDVRWKLSAVCSRWRRLICYGMPELWASISMENASLRDADKSRVDTVLQTCLDRSGPYPLSIQYNLFASGWFRGVMPVVDRKCMELIKEESMRWRDMSLVDFPLEEVLGSGSLYGAAIENRMPLLQRLTLTPSVQPQRPSNNCSITAFSSAPNLRHARIFTVPRPVVILPWTQLFSYEAEHDMHGILYVLGVARHLEKYVALEPKIRTTPITDSHPLSLSIPDPLSEPLSHPSLQTLSLSGSVVPVLAHLSLPALTTLRISGMDTRHFHILTQFLMRNYGNAKHISKSKDSHRSTFHSYTSRYSDDETFSSAKLDTLQISVSIGPPVPLDNFVRAAGVAGVRRLDLYGPGHFRVKGLLKALTIPSGSRFEDLYSDASNLSPSPSPTSSGSSSPSLASLPSSTSSSPSSQASWPPRLWANATNRHCLDKDDLPLPDLEHLSISLSFSDGDDDMDNGSRVIEGIVQLIGSRSRSTGYSLCSTWDSYLGAENLPLVETLKSLTLHDSFSTSSFPGFVPRSANGVRMDEFRSELRRRLAVFEDVEVRTMDWRRWENLP</sequence>
<comment type="caution">
    <text evidence="2">The sequence shown here is derived from an EMBL/GenBank/DDBJ whole genome shotgun (WGS) entry which is preliminary data.</text>
</comment>
<evidence type="ECO:0000313" key="2">
    <source>
        <dbReference type="EMBL" id="KAK7438644.1"/>
    </source>
</evidence>
<feature type="compositionally biased region" description="Low complexity" evidence="1">
    <location>
        <begin position="498"/>
        <end position="534"/>
    </location>
</feature>
<keyword evidence="3" id="KW-1185">Reference proteome</keyword>
<dbReference type="Proteomes" id="UP001498398">
    <property type="component" value="Unassembled WGS sequence"/>
</dbReference>
<evidence type="ECO:0000256" key="1">
    <source>
        <dbReference type="SAM" id="MobiDB-lite"/>
    </source>
</evidence>
<name>A0ABR1ITP4_9AGAR</name>
<protein>
    <recommendedName>
        <fullName evidence="4">F-box domain-containing protein</fullName>
    </recommendedName>
</protein>
<dbReference type="EMBL" id="JBANRG010000078">
    <property type="protein sequence ID" value="KAK7438644.1"/>
    <property type="molecule type" value="Genomic_DNA"/>
</dbReference>
<feature type="region of interest" description="Disordered" evidence="1">
    <location>
        <begin position="496"/>
        <end position="534"/>
    </location>
</feature>
<evidence type="ECO:0000313" key="3">
    <source>
        <dbReference type="Proteomes" id="UP001498398"/>
    </source>
</evidence>
<gene>
    <name evidence="2" type="ORF">VKT23_017977</name>
</gene>
<accession>A0ABR1ITP4</accession>